<gene>
    <name evidence="2" type="ORF">SYNPS1DRAFT_26607</name>
</gene>
<dbReference type="AlphaFoldDB" id="A0A4P9Z6H7"/>
<proteinExistence type="predicted"/>
<dbReference type="EMBL" id="KZ989156">
    <property type="protein sequence ID" value="RKP27762.1"/>
    <property type="molecule type" value="Genomic_DNA"/>
</dbReference>
<name>A0A4P9Z6H7_9FUNG</name>
<dbReference type="Proteomes" id="UP000278143">
    <property type="component" value="Unassembled WGS sequence"/>
</dbReference>
<evidence type="ECO:0000313" key="3">
    <source>
        <dbReference type="Proteomes" id="UP000278143"/>
    </source>
</evidence>
<feature type="compositionally biased region" description="Polar residues" evidence="1">
    <location>
        <begin position="12"/>
        <end position="24"/>
    </location>
</feature>
<sequence length="395" mass="43362">MSSQHGDHPSPIGTSNTNASQAASPQPGRAPMAMVEMQCLLSMPSSECYQVYRDGQQRHLASGPLVLHRIGVPSIGAPDAPPLYDIVLLAIGGHFQVPLLHYGRAWRCSRWQWMVPVAGECPHIKLVLGTRTSQEHIAEWQRLLEQYTTYDTDAWVEEEDEDEEELMEAIMDPLPSYEYALLEKSVRWRLAGWASDWMVDLSGLVANRLRQTGNTVGTLAYLITRKLRQQRGHVCDRGNADNAGRPPKPATLAATNAPPVVAVGIRKCMLAMARHTGQLTYGNNNNSSSNLSPANHNDLAIVSTGQSATRILSQTAFGHQREMMAYSSALHRIRGQMGKTIDILYHGAAEGMQSAAGGVFECFAALVEYRYGSDAGCFVREAVNAFTQQASVKDK</sequence>
<dbReference type="OrthoDB" id="10475020at2759"/>
<organism evidence="2 3">
    <name type="scientific">Syncephalis pseudoplumigaleata</name>
    <dbReference type="NCBI Taxonomy" id="1712513"/>
    <lineage>
        <taxon>Eukaryota</taxon>
        <taxon>Fungi</taxon>
        <taxon>Fungi incertae sedis</taxon>
        <taxon>Zoopagomycota</taxon>
        <taxon>Zoopagomycotina</taxon>
        <taxon>Zoopagomycetes</taxon>
        <taxon>Zoopagales</taxon>
        <taxon>Piptocephalidaceae</taxon>
        <taxon>Syncephalis</taxon>
    </lineage>
</organism>
<evidence type="ECO:0000256" key="1">
    <source>
        <dbReference type="SAM" id="MobiDB-lite"/>
    </source>
</evidence>
<protein>
    <submittedName>
        <fullName evidence="2">Uncharacterized protein</fullName>
    </submittedName>
</protein>
<feature type="region of interest" description="Disordered" evidence="1">
    <location>
        <begin position="1"/>
        <end position="28"/>
    </location>
</feature>
<keyword evidence="3" id="KW-1185">Reference proteome</keyword>
<reference evidence="3" key="1">
    <citation type="journal article" date="2018" name="Nat. Microbiol.">
        <title>Leveraging single-cell genomics to expand the fungal tree of life.</title>
        <authorList>
            <person name="Ahrendt S.R."/>
            <person name="Quandt C.A."/>
            <person name="Ciobanu D."/>
            <person name="Clum A."/>
            <person name="Salamov A."/>
            <person name="Andreopoulos B."/>
            <person name="Cheng J.F."/>
            <person name="Woyke T."/>
            <person name="Pelin A."/>
            <person name="Henrissat B."/>
            <person name="Reynolds N.K."/>
            <person name="Benny G.L."/>
            <person name="Smith M.E."/>
            <person name="James T.Y."/>
            <person name="Grigoriev I.V."/>
        </authorList>
    </citation>
    <scope>NUCLEOTIDE SEQUENCE [LARGE SCALE GENOMIC DNA]</scope>
    <source>
        <strain evidence="3">Benny S71-1</strain>
    </source>
</reference>
<evidence type="ECO:0000313" key="2">
    <source>
        <dbReference type="EMBL" id="RKP27762.1"/>
    </source>
</evidence>
<accession>A0A4P9Z6H7</accession>